<dbReference type="GO" id="GO:0005667">
    <property type="term" value="C:transcription regulator complex"/>
    <property type="evidence" value="ECO:0007669"/>
    <property type="project" value="TreeGrafter"/>
</dbReference>
<comment type="subcellular location">
    <subcellularLocation>
        <location evidence="1">Nucleus</location>
    </subcellularLocation>
</comment>
<dbReference type="AlphaFoldDB" id="A0A653DNG5"/>
<dbReference type="GO" id="GO:0006357">
    <property type="term" value="P:regulation of transcription by RNA polymerase II"/>
    <property type="evidence" value="ECO:0007669"/>
    <property type="project" value="TreeGrafter"/>
</dbReference>
<evidence type="ECO:0000259" key="4">
    <source>
        <dbReference type="PROSITE" id="PS51031"/>
    </source>
</evidence>
<dbReference type="PROSITE" id="PS51031">
    <property type="entry name" value="BESS"/>
    <property type="match status" value="1"/>
</dbReference>
<evidence type="ECO:0000259" key="3">
    <source>
        <dbReference type="PROSITE" id="PS51029"/>
    </source>
</evidence>
<name>A0A653DNG5_CALMS</name>
<feature type="region of interest" description="Disordered" evidence="2">
    <location>
        <begin position="111"/>
        <end position="140"/>
    </location>
</feature>
<organism evidence="5 6">
    <name type="scientific">Callosobruchus maculatus</name>
    <name type="common">Southern cowpea weevil</name>
    <name type="synonym">Pulse bruchid</name>
    <dbReference type="NCBI Taxonomy" id="64391"/>
    <lineage>
        <taxon>Eukaryota</taxon>
        <taxon>Metazoa</taxon>
        <taxon>Ecdysozoa</taxon>
        <taxon>Arthropoda</taxon>
        <taxon>Hexapoda</taxon>
        <taxon>Insecta</taxon>
        <taxon>Pterygota</taxon>
        <taxon>Neoptera</taxon>
        <taxon>Endopterygota</taxon>
        <taxon>Coleoptera</taxon>
        <taxon>Polyphaga</taxon>
        <taxon>Cucujiformia</taxon>
        <taxon>Chrysomeloidea</taxon>
        <taxon>Chrysomelidae</taxon>
        <taxon>Bruchinae</taxon>
        <taxon>Bruchini</taxon>
        <taxon>Callosobruchus</taxon>
    </lineage>
</organism>
<reference evidence="5 6" key="1">
    <citation type="submission" date="2019-01" db="EMBL/GenBank/DDBJ databases">
        <authorList>
            <person name="Sayadi A."/>
        </authorList>
    </citation>
    <scope>NUCLEOTIDE SEQUENCE [LARGE SCALE GENOMIC DNA]</scope>
</reference>
<dbReference type="OrthoDB" id="6776244at2759"/>
<keyword evidence="6" id="KW-1185">Reference proteome</keyword>
<dbReference type="SMART" id="SM00595">
    <property type="entry name" value="MADF"/>
    <property type="match status" value="1"/>
</dbReference>
<sequence>MYNSDFDTKRFILEVQKRPALWDMTLKEYSDREQRKTAWRQLVMLFINIDEPSEAQIYEFGNQLQRRWKSLRDCYSRERLRLANWKSGTATKRKSPYVYYKQLSFLRPKVKKKTTSSNMDEEQDVENTESPSTPYDLNKPSVCQRKNIKKVSSDVHEIIKILKSGMQSREQIEIAQRERERALENDGDRLFVLSLLEPLKEVPHHLRYKVRMQLMQVIENARYQNPRIGCTHEENGGTST</sequence>
<dbReference type="GO" id="GO:0005634">
    <property type="term" value="C:nucleus"/>
    <property type="evidence" value="ECO:0007669"/>
    <property type="project" value="UniProtKB-SubCell"/>
</dbReference>
<gene>
    <name evidence="5" type="ORF">CALMAC_LOCUS19057</name>
</gene>
<feature type="domain" description="MADF" evidence="3">
    <location>
        <begin position="10"/>
        <end position="111"/>
    </location>
</feature>
<dbReference type="InterPro" id="IPR006578">
    <property type="entry name" value="MADF-dom"/>
</dbReference>
<dbReference type="InterPro" id="IPR039353">
    <property type="entry name" value="TF_Adf1"/>
</dbReference>
<dbReference type="PROSITE" id="PS51029">
    <property type="entry name" value="MADF"/>
    <property type="match status" value="1"/>
</dbReference>
<accession>A0A653DNG5</accession>
<dbReference type="InterPro" id="IPR004210">
    <property type="entry name" value="BESS_motif"/>
</dbReference>
<dbReference type="Pfam" id="PF10545">
    <property type="entry name" value="MADF_DNA_bdg"/>
    <property type="match status" value="1"/>
</dbReference>
<protein>
    <submittedName>
        <fullName evidence="5">Uncharacterized protein</fullName>
    </submittedName>
</protein>
<dbReference type="EMBL" id="CAACVG010013348">
    <property type="protein sequence ID" value="VEN61725.1"/>
    <property type="molecule type" value="Genomic_DNA"/>
</dbReference>
<dbReference type="PANTHER" id="PTHR12243:SF69">
    <property type="entry name" value="SI:CH73-59F11.3"/>
    <property type="match status" value="1"/>
</dbReference>
<feature type="domain" description="BESS" evidence="4">
    <location>
        <begin position="185"/>
        <end position="224"/>
    </location>
</feature>
<dbReference type="Proteomes" id="UP000410492">
    <property type="component" value="Unassembled WGS sequence"/>
</dbReference>
<dbReference type="PANTHER" id="PTHR12243">
    <property type="entry name" value="MADF DOMAIN TRANSCRIPTION FACTOR"/>
    <property type="match status" value="1"/>
</dbReference>
<keyword evidence="1" id="KW-0539">Nucleus</keyword>
<evidence type="ECO:0000313" key="5">
    <source>
        <dbReference type="EMBL" id="VEN61725.1"/>
    </source>
</evidence>
<evidence type="ECO:0000313" key="6">
    <source>
        <dbReference type="Proteomes" id="UP000410492"/>
    </source>
</evidence>
<dbReference type="GO" id="GO:0003677">
    <property type="term" value="F:DNA binding"/>
    <property type="evidence" value="ECO:0007669"/>
    <property type="project" value="InterPro"/>
</dbReference>
<evidence type="ECO:0000256" key="1">
    <source>
        <dbReference type="PROSITE-ProRule" id="PRU00371"/>
    </source>
</evidence>
<proteinExistence type="predicted"/>
<evidence type="ECO:0000256" key="2">
    <source>
        <dbReference type="SAM" id="MobiDB-lite"/>
    </source>
</evidence>